<protein>
    <submittedName>
        <fullName evidence="2">Uncharacterized protein</fullName>
    </submittedName>
</protein>
<proteinExistence type="predicted"/>
<comment type="caution">
    <text evidence="2">The sequence shown here is derived from an EMBL/GenBank/DDBJ whole genome shotgun (WGS) entry which is preliminary data.</text>
</comment>
<feature type="signal peptide" evidence="1">
    <location>
        <begin position="1"/>
        <end position="34"/>
    </location>
</feature>
<gene>
    <name evidence="2" type="ORF">K1Y72_01215</name>
</gene>
<feature type="chain" id="PRO_5045644361" evidence="1">
    <location>
        <begin position="35"/>
        <end position="227"/>
    </location>
</feature>
<reference evidence="2 3" key="1">
    <citation type="submission" date="2021-07" db="EMBL/GenBank/DDBJ databases">
        <title>Actinomadura sp. PM05-2 isolated from lichen.</title>
        <authorList>
            <person name="Somphong A."/>
            <person name="Phongsopitanun W."/>
            <person name="Tanasupawat S."/>
            <person name="Peongsungnone V."/>
        </authorList>
    </citation>
    <scope>NUCLEOTIDE SEQUENCE [LARGE SCALE GENOMIC DNA]</scope>
    <source>
        <strain evidence="2 3">PM05-2</strain>
    </source>
</reference>
<dbReference type="EMBL" id="JAIBOA010000001">
    <property type="protein sequence ID" value="MBW8480969.1"/>
    <property type="molecule type" value="Genomic_DNA"/>
</dbReference>
<keyword evidence="3" id="KW-1185">Reference proteome</keyword>
<keyword evidence="1" id="KW-0732">Signal</keyword>
<evidence type="ECO:0000313" key="3">
    <source>
        <dbReference type="Proteomes" id="UP000774570"/>
    </source>
</evidence>
<name>A0ABS7FMH4_9ACTN</name>
<accession>A0ABS7FMH4</accession>
<dbReference type="RefSeq" id="WP_220162348.1">
    <property type="nucleotide sequence ID" value="NZ_JAIBOA010000001.1"/>
</dbReference>
<dbReference type="Proteomes" id="UP000774570">
    <property type="component" value="Unassembled WGS sequence"/>
</dbReference>
<evidence type="ECO:0000313" key="2">
    <source>
        <dbReference type="EMBL" id="MBW8480969.1"/>
    </source>
</evidence>
<sequence>MRPTPARPPAPTRALALAAAAAAPLALAAPAAHAATTTWKVVNPAADGRYASTTTAGLTARNAAGKTIFTCAEAYQQGTLASVTSTAASPLLAKADYTAATSATACKGPNGEQGMLLGGTIASIGVVYYSPTGYDAATGTTSLIGKKSVPIGISFLADDCRFDFDKITATYTNGTRVLKYTGAVAHAYTNTNADGSVGCPGVTTGGTLTFTGGFTLDSAVTITRTTA</sequence>
<organism evidence="2 3">
    <name type="scientific">Actinomadura parmotrematis</name>
    <dbReference type="NCBI Taxonomy" id="2864039"/>
    <lineage>
        <taxon>Bacteria</taxon>
        <taxon>Bacillati</taxon>
        <taxon>Actinomycetota</taxon>
        <taxon>Actinomycetes</taxon>
        <taxon>Streptosporangiales</taxon>
        <taxon>Thermomonosporaceae</taxon>
        <taxon>Actinomadura</taxon>
    </lineage>
</organism>
<evidence type="ECO:0000256" key="1">
    <source>
        <dbReference type="SAM" id="SignalP"/>
    </source>
</evidence>